<dbReference type="Gene3D" id="3.30.43.10">
    <property type="entry name" value="Uridine Diphospho-n-acetylenolpyruvylglucosamine Reductase, domain 2"/>
    <property type="match status" value="1"/>
</dbReference>
<feature type="domain" description="FAD-binding PCMH-type" evidence="4">
    <location>
        <begin position="59"/>
        <end position="240"/>
    </location>
</feature>
<dbReference type="InterPro" id="IPR006094">
    <property type="entry name" value="Oxid_FAD_bind_N"/>
</dbReference>
<evidence type="ECO:0000313" key="5">
    <source>
        <dbReference type="EMBL" id="CCM63885.1"/>
    </source>
</evidence>
<dbReference type="PANTHER" id="PTHR43716:SF2">
    <property type="entry name" value="BLL6224 PROTEIN"/>
    <property type="match status" value="1"/>
</dbReference>
<dbReference type="InterPro" id="IPR016167">
    <property type="entry name" value="FAD-bd_PCMH_sub1"/>
</dbReference>
<dbReference type="Proteomes" id="UP000018291">
    <property type="component" value="Unassembled WGS sequence"/>
</dbReference>
<dbReference type="InterPro" id="IPR004113">
    <property type="entry name" value="FAD-bd_oxidored_4_C"/>
</dbReference>
<dbReference type="SUPFAM" id="SSF56176">
    <property type="entry name" value="FAD-binding/transporter-associated domain-like"/>
    <property type="match status" value="1"/>
</dbReference>
<evidence type="ECO:0000256" key="2">
    <source>
        <dbReference type="ARBA" id="ARBA00022827"/>
    </source>
</evidence>
<dbReference type="InterPro" id="IPR016166">
    <property type="entry name" value="FAD-bd_PCMH"/>
</dbReference>
<keyword evidence="6" id="KW-1185">Reference proteome</keyword>
<dbReference type="HOGENOM" id="CLU_017779_4_1_11"/>
<dbReference type="InterPro" id="IPR051264">
    <property type="entry name" value="FAD-oxidored/transferase_4"/>
</dbReference>
<comment type="caution">
    <text evidence="5">The sequence shown here is derived from an EMBL/GenBank/DDBJ whole genome shotgun (WGS) entry which is preliminary data.</text>
</comment>
<accession>R4YZQ1</accession>
<evidence type="ECO:0000256" key="3">
    <source>
        <dbReference type="ARBA" id="ARBA00023002"/>
    </source>
</evidence>
<dbReference type="Gene3D" id="3.30.70.2740">
    <property type="match status" value="1"/>
</dbReference>
<dbReference type="eggNOG" id="COG0277">
    <property type="taxonomic scope" value="Bacteria"/>
</dbReference>
<organism evidence="5 6">
    <name type="scientific">Candidatus Neomicrothrix parvicella RN1</name>
    <dbReference type="NCBI Taxonomy" id="1229780"/>
    <lineage>
        <taxon>Bacteria</taxon>
        <taxon>Bacillati</taxon>
        <taxon>Actinomycetota</taxon>
        <taxon>Acidimicrobiia</taxon>
        <taxon>Acidimicrobiales</taxon>
        <taxon>Microthrixaceae</taxon>
        <taxon>Candidatus Neomicrothrix</taxon>
    </lineage>
</organism>
<name>R4YZQ1_9ACTN</name>
<dbReference type="AlphaFoldDB" id="R4YZQ1"/>
<keyword evidence="2" id="KW-0274">FAD</keyword>
<dbReference type="GO" id="GO:0022904">
    <property type="term" value="P:respiratory electron transport chain"/>
    <property type="evidence" value="ECO:0007669"/>
    <property type="project" value="TreeGrafter"/>
</dbReference>
<keyword evidence="1" id="KW-0285">Flavoprotein</keyword>
<protein>
    <submittedName>
        <fullName evidence="5">Putative oxidoreductase protein</fullName>
        <ecNumber evidence="5">1.1.2.4</ecNumber>
    </submittedName>
</protein>
<reference evidence="5 6" key="1">
    <citation type="journal article" date="2013" name="ISME J.">
        <title>Metabolic model for the filamentous 'Candidatus Microthrix parvicella' based on genomic and metagenomic analyses.</title>
        <authorList>
            <person name="Jon McIlroy S."/>
            <person name="Kristiansen R."/>
            <person name="Albertsen M."/>
            <person name="Michael Karst S."/>
            <person name="Rossetti S."/>
            <person name="Lund Nielsen J."/>
            <person name="Tandoi V."/>
            <person name="James Seviour R."/>
            <person name="Nielsen P.H."/>
        </authorList>
    </citation>
    <scope>NUCLEOTIDE SEQUENCE [LARGE SCALE GENOMIC DNA]</scope>
    <source>
        <strain evidence="5 6">RN1</strain>
    </source>
</reference>
<dbReference type="InterPro" id="IPR016169">
    <property type="entry name" value="FAD-bd_PCMH_sub2"/>
</dbReference>
<evidence type="ECO:0000259" key="4">
    <source>
        <dbReference type="PROSITE" id="PS51387"/>
    </source>
</evidence>
<dbReference type="Pfam" id="PF01565">
    <property type="entry name" value="FAD_binding_4"/>
    <property type="match status" value="1"/>
</dbReference>
<dbReference type="GO" id="GO:0004458">
    <property type="term" value="F:D-lactate dehydrogenase (cytochrome) activity"/>
    <property type="evidence" value="ECO:0007669"/>
    <property type="project" value="UniProtKB-EC"/>
</dbReference>
<dbReference type="GO" id="GO:0071949">
    <property type="term" value="F:FAD binding"/>
    <property type="evidence" value="ECO:0007669"/>
    <property type="project" value="InterPro"/>
</dbReference>
<sequence length="498" mass="53052">MIAGRTGGGFASAMPRRGEVDPPPELDAFIAALLDRLDAASVLTDPIALEAYATPWRGTVGRTPVVARPADTAAVAEVVRLAARHRVRLIPQGANTGLVEGSVPDRFGTMAVLSLERLNDRLEIDVADRTAVVGAGVLLSSLNEAVAPDRLTLPIDLGSDPSVGGMVSTNTGGARMVHHGDMRRRVLGLEVVLADPPGAVLDDLRRLRKDNAGPGVSDWFIGAAGRFGVVTAVALELSPVDRDRATAYLVPADDRAAVDITTALERSLGHRLRAVEAIGAEALRVAADHEGVRSPFRGDNPPPLTLLVEVASSDANPAARGDRSSEEALTDALSNLDSGLLADAVVVPPAEAWTFRHQISEALARCGMVLGFDLSVRRSRLPELRVALDEHVRPALPDGAQLVEFGHWADGGLHANIVLPQKTFGGRPLHAQTLEGLRRRMWQVVADLDGSWAAEHGWGPANDEALATHGDPVRRELLNRMETMLDPHGILGRPRYAR</sequence>
<dbReference type="Pfam" id="PF02913">
    <property type="entry name" value="FAD-oxidase_C"/>
    <property type="match status" value="1"/>
</dbReference>
<dbReference type="InterPro" id="IPR036318">
    <property type="entry name" value="FAD-bd_PCMH-like_sf"/>
</dbReference>
<evidence type="ECO:0000256" key="1">
    <source>
        <dbReference type="ARBA" id="ARBA00022630"/>
    </source>
</evidence>
<keyword evidence="3 5" id="KW-0560">Oxidoreductase</keyword>
<evidence type="ECO:0000313" key="6">
    <source>
        <dbReference type="Proteomes" id="UP000018291"/>
    </source>
</evidence>
<dbReference type="EC" id="1.1.2.4" evidence="5"/>
<dbReference type="InterPro" id="IPR016164">
    <property type="entry name" value="FAD-linked_Oxase-like_C"/>
</dbReference>
<dbReference type="Gene3D" id="3.30.465.10">
    <property type="match status" value="1"/>
</dbReference>
<dbReference type="SUPFAM" id="SSF55103">
    <property type="entry name" value="FAD-linked oxidases, C-terminal domain"/>
    <property type="match status" value="1"/>
</dbReference>
<dbReference type="STRING" id="1229780.BN381_300032"/>
<dbReference type="PROSITE" id="PS51387">
    <property type="entry name" value="FAD_PCMH"/>
    <property type="match status" value="1"/>
</dbReference>
<proteinExistence type="predicted"/>
<gene>
    <name evidence="5" type="ORF">BN381_300032</name>
</gene>
<dbReference type="EMBL" id="CANL01000024">
    <property type="protein sequence ID" value="CCM63885.1"/>
    <property type="molecule type" value="Genomic_DNA"/>
</dbReference>
<dbReference type="PANTHER" id="PTHR43716">
    <property type="entry name" value="D-2-HYDROXYGLUTARATE DEHYDROGENASE, MITOCHONDRIAL"/>
    <property type="match status" value="1"/>
</dbReference>
<dbReference type="Gene3D" id="3.30.70.2190">
    <property type="match status" value="1"/>
</dbReference>